<organism evidence="1 2">
    <name type="scientific">Trichomalopsis sarcophagae</name>
    <dbReference type="NCBI Taxonomy" id="543379"/>
    <lineage>
        <taxon>Eukaryota</taxon>
        <taxon>Metazoa</taxon>
        <taxon>Ecdysozoa</taxon>
        <taxon>Arthropoda</taxon>
        <taxon>Hexapoda</taxon>
        <taxon>Insecta</taxon>
        <taxon>Pterygota</taxon>
        <taxon>Neoptera</taxon>
        <taxon>Endopterygota</taxon>
        <taxon>Hymenoptera</taxon>
        <taxon>Apocrita</taxon>
        <taxon>Proctotrupomorpha</taxon>
        <taxon>Chalcidoidea</taxon>
        <taxon>Pteromalidae</taxon>
        <taxon>Pteromalinae</taxon>
        <taxon>Trichomalopsis</taxon>
    </lineage>
</organism>
<accession>A0A232EPB6</accession>
<dbReference type="EMBL" id="NNAY01002976">
    <property type="protein sequence ID" value="OXU20194.1"/>
    <property type="molecule type" value="Genomic_DNA"/>
</dbReference>
<sequence length="329" mass="37736">MLMLKQKKDEEERSYNVDWEKEDWTQGWLTRSDLSNRRKQAHCKVCHKDYRAHTSDLQKHAETQTHMKNMGSPYQQLKKLFPSSNIKHNRMITDFLGLLQIEKADANTLHKSECANIGCAYDDLKNLITMIVKKILKPSLVSDDFEAIVQALNDDSCYLPIHDCDFGIEYKLSLAEMNITKESKCLGIMENQYNKLLSVDWMTVLGNKRDAYSFWDQVSIFKNAGVERLTPLEFPTINAASGTDVTDVDLKQNMVALEQLFIQPVEEIEIEYRNNPILTLMRGISSRSRSFGPGWQLPKGPLAAVAATKHNKTTNLKALIIRFQFLVTD</sequence>
<reference evidence="1 2" key="1">
    <citation type="journal article" date="2017" name="Curr. Biol.">
        <title>The Evolution of Venom by Co-option of Single-Copy Genes.</title>
        <authorList>
            <person name="Martinson E.O."/>
            <person name="Mrinalini"/>
            <person name="Kelkar Y.D."/>
            <person name="Chang C.H."/>
            <person name="Werren J.H."/>
        </authorList>
    </citation>
    <scope>NUCLEOTIDE SEQUENCE [LARGE SCALE GENOMIC DNA]</scope>
    <source>
        <strain evidence="1 2">Alberta</strain>
        <tissue evidence="1">Whole body</tissue>
    </source>
</reference>
<comment type="caution">
    <text evidence="1">The sequence shown here is derived from an EMBL/GenBank/DDBJ whole genome shotgun (WGS) entry which is preliminary data.</text>
</comment>
<evidence type="ECO:0000313" key="1">
    <source>
        <dbReference type="EMBL" id="OXU20194.1"/>
    </source>
</evidence>
<dbReference type="AlphaFoldDB" id="A0A232EPB6"/>
<name>A0A232EPB6_9HYME</name>
<protein>
    <submittedName>
        <fullName evidence="1">Uncharacterized protein</fullName>
    </submittedName>
</protein>
<evidence type="ECO:0000313" key="2">
    <source>
        <dbReference type="Proteomes" id="UP000215335"/>
    </source>
</evidence>
<keyword evidence="2" id="KW-1185">Reference proteome</keyword>
<proteinExistence type="predicted"/>
<gene>
    <name evidence="1" type="ORF">TSAR_004939</name>
</gene>
<dbReference type="Proteomes" id="UP000215335">
    <property type="component" value="Unassembled WGS sequence"/>
</dbReference>